<proteinExistence type="predicted"/>
<feature type="signal peptide" evidence="1">
    <location>
        <begin position="1"/>
        <end position="18"/>
    </location>
</feature>
<dbReference type="NCBIfam" id="NF033709">
    <property type="entry name" value="PorV_fam"/>
    <property type="match status" value="1"/>
</dbReference>
<dbReference type="Pfam" id="PF19572">
    <property type="entry name" value="PorV"/>
    <property type="match status" value="1"/>
</dbReference>
<protein>
    <recommendedName>
        <fullName evidence="2">Type IX secretion system protein PorV domain-containing protein</fullName>
    </recommendedName>
</protein>
<dbReference type="NCBIfam" id="NF033711">
    <property type="entry name" value="T9SS_PorQ"/>
    <property type="match status" value="1"/>
</dbReference>
<dbReference type="EMBL" id="FWXS01000009">
    <property type="protein sequence ID" value="SMC81396.1"/>
    <property type="molecule type" value="Genomic_DNA"/>
</dbReference>
<feature type="domain" description="Type IX secretion system protein PorV" evidence="2">
    <location>
        <begin position="24"/>
        <end position="165"/>
    </location>
</feature>
<dbReference type="Proteomes" id="UP000192393">
    <property type="component" value="Unassembled WGS sequence"/>
</dbReference>
<organism evidence="3 4">
    <name type="scientific">Moheibacter sediminis</name>
    <dbReference type="NCBI Taxonomy" id="1434700"/>
    <lineage>
        <taxon>Bacteria</taxon>
        <taxon>Pseudomonadati</taxon>
        <taxon>Bacteroidota</taxon>
        <taxon>Flavobacteriia</taxon>
        <taxon>Flavobacteriales</taxon>
        <taxon>Weeksellaceae</taxon>
        <taxon>Moheibacter</taxon>
    </lineage>
</organism>
<dbReference type="STRING" id="1434700.SAMN06296427_10985"/>
<name>A0A1W2C8G3_9FLAO</name>
<dbReference type="OrthoDB" id="9809953at2"/>
<feature type="chain" id="PRO_5013229883" description="Type IX secretion system protein PorV domain-containing protein" evidence="1">
    <location>
        <begin position="19"/>
        <end position="340"/>
    </location>
</feature>
<keyword evidence="1" id="KW-0732">Signal</keyword>
<evidence type="ECO:0000256" key="1">
    <source>
        <dbReference type="SAM" id="SignalP"/>
    </source>
</evidence>
<gene>
    <name evidence="3" type="ORF">SAMN06296427_10985</name>
</gene>
<dbReference type="InterPro" id="IPR045741">
    <property type="entry name" value="PorV"/>
</dbReference>
<dbReference type="RefSeq" id="WP_084018108.1">
    <property type="nucleotide sequence ID" value="NZ_FWXS01000009.1"/>
</dbReference>
<keyword evidence="4" id="KW-1185">Reference proteome</keyword>
<evidence type="ECO:0000259" key="2">
    <source>
        <dbReference type="Pfam" id="PF19572"/>
    </source>
</evidence>
<accession>A0A1W2C8G3</accession>
<dbReference type="SUPFAM" id="SSF56935">
    <property type="entry name" value="Porins"/>
    <property type="match status" value="1"/>
</dbReference>
<dbReference type="AlphaFoldDB" id="A0A1W2C8G3"/>
<reference evidence="3 4" key="1">
    <citation type="submission" date="2017-04" db="EMBL/GenBank/DDBJ databases">
        <authorList>
            <person name="Afonso C.L."/>
            <person name="Miller P.J."/>
            <person name="Scott M.A."/>
            <person name="Spackman E."/>
            <person name="Goraichik I."/>
            <person name="Dimitrov K.M."/>
            <person name="Suarez D.L."/>
            <person name="Swayne D.E."/>
        </authorList>
    </citation>
    <scope>NUCLEOTIDE SEQUENCE [LARGE SCALE GENOMIC DNA]</scope>
    <source>
        <strain evidence="3 4">CGMCC 1.12708</strain>
    </source>
</reference>
<sequence>MLKRIFAILLFVATTASAQDGTRVYEFVNITTSARQAALGGNANSAWDADPNMSYWNPAMMNERQHGQVAFNYINYLADVNFGTLSAVYALDEYNFVSVHGQYVDYGDFRGYDENDNATGDFSAKDAALTIGYAHNLSDFFTVGANLKYINSRIESYSSSAIAADFGAVFHDIDYNTNVSLAIRNVGAQLQTYSGKKEKMPVQINLGISHRLEHVPIELSMTLHDLQKFDISMPYDKNGQEVGNMRKIIDHVSVGAELFPDRGFNIRLGYNFKRGNELRLEDARTFAGLTYGFGIRVNAFRFEFGHANYYKGSNTNHFGLIVNLDRLVQGNNYWRSNPYY</sequence>
<evidence type="ECO:0000313" key="3">
    <source>
        <dbReference type="EMBL" id="SMC81396.1"/>
    </source>
</evidence>
<dbReference type="Gene3D" id="2.40.160.60">
    <property type="entry name" value="Outer membrane protein transport protein (OMPP1/FadL/TodX)"/>
    <property type="match status" value="2"/>
</dbReference>
<evidence type="ECO:0000313" key="4">
    <source>
        <dbReference type="Proteomes" id="UP000192393"/>
    </source>
</evidence>